<feature type="signal peptide" evidence="1">
    <location>
        <begin position="1"/>
        <end position="25"/>
    </location>
</feature>
<name>A0A512DN42_9PROT</name>
<comment type="caution">
    <text evidence="2">The sequence shown here is derived from an EMBL/GenBank/DDBJ whole genome shotgun (WGS) entry which is preliminary data.</text>
</comment>
<feature type="chain" id="PRO_5021937378" description="Copper chaperone PCu(A)C" evidence="1">
    <location>
        <begin position="26"/>
        <end position="164"/>
    </location>
</feature>
<gene>
    <name evidence="2" type="ORF">SAE02_17280</name>
</gene>
<evidence type="ECO:0008006" key="4">
    <source>
        <dbReference type="Google" id="ProtNLM"/>
    </source>
</evidence>
<protein>
    <recommendedName>
        <fullName evidence="4">Copper chaperone PCu(A)C</fullName>
    </recommendedName>
</protein>
<evidence type="ECO:0000256" key="1">
    <source>
        <dbReference type="SAM" id="SignalP"/>
    </source>
</evidence>
<dbReference type="Proteomes" id="UP000321523">
    <property type="component" value="Unassembled WGS sequence"/>
</dbReference>
<proteinExistence type="predicted"/>
<dbReference type="InterPro" id="IPR058248">
    <property type="entry name" value="Lxx211020-like"/>
</dbReference>
<dbReference type="RefSeq" id="WP_052830915.1">
    <property type="nucleotide sequence ID" value="NZ_BJYZ01000006.1"/>
</dbReference>
<evidence type="ECO:0000313" key="3">
    <source>
        <dbReference type="Proteomes" id="UP000321523"/>
    </source>
</evidence>
<dbReference type="SUPFAM" id="SSF110087">
    <property type="entry name" value="DR1885-like metal-binding protein"/>
    <property type="match status" value="1"/>
</dbReference>
<sequence length="164" mass="16935">MNIKNVAINLGMALCLAGWSGNAGAHGYKAGSIEVEHPWARSTAPSAPSGAVYMVLSNEGKDADRLISASTPIAEKAELHTHIADDGIMRMRPVSAVEVVPGSPTPFAPGGLHVMLLGLKQSLVSGKAFPLTLNFEKSGSVTIQVEIQGAGAMQPSHGGSELPK</sequence>
<dbReference type="EMBL" id="BJYZ01000006">
    <property type="protein sequence ID" value="GEO37580.1"/>
    <property type="molecule type" value="Genomic_DNA"/>
</dbReference>
<keyword evidence="1" id="KW-0732">Signal</keyword>
<organism evidence="2 3">
    <name type="scientific">Skermanella aerolata</name>
    <dbReference type="NCBI Taxonomy" id="393310"/>
    <lineage>
        <taxon>Bacteria</taxon>
        <taxon>Pseudomonadati</taxon>
        <taxon>Pseudomonadota</taxon>
        <taxon>Alphaproteobacteria</taxon>
        <taxon>Rhodospirillales</taxon>
        <taxon>Azospirillaceae</taxon>
        <taxon>Skermanella</taxon>
    </lineage>
</organism>
<dbReference type="OrthoDB" id="9796962at2"/>
<dbReference type="Gene3D" id="2.60.40.1890">
    <property type="entry name" value="PCu(A)C copper chaperone"/>
    <property type="match status" value="1"/>
</dbReference>
<dbReference type="Pfam" id="PF04314">
    <property type="entry name" value="PCuAC"/>
    <property type="match status" value="1"/>
</dbReference>
<keyword evidence="3" id="KW-1185">Reference proteome</keyword>
<evidence type="ECO:0000313" key="2">
    <source>
        <dbReference type="EMBL" id="GEO37580.1"/>
    </source>
</evidence>
<dbReference type="InterPro" id="IPR036182">
    <property type="entry name" value="PCuAC_sf"/>
</dbReference>
<accession>A0A512DN42</accession>
<dbReference type="PANTHER" id="PTHR36302">
    <property type="entry name" value="BLR7088 PROTEIN"/>
    <property type="match status" value="1"/>
</dbReference>
<dbReference type="PANTHER" id="PTHR36302:SF1">
    <property type="entry name" value="COPPER CHAPERONE PCU(A)C"/>
    <property type="match status" value="1"/>
</dbReference>
<dbReference type="AlphaFoldDB" id="A0A512DN42"/>
<reference evidence="2 3" key="1">
    <citation type="submission" date="2019-07" db="EMBL/GenBank/DDBJ databases">
        <title>Whole genome shotgun sequence of Skermanella aerolata NBRC 106429.</title>
        <authorList>
            <person name="Hosoyama A."/>
            <person name="Uohara A."/>
            <person name="Ohji S."/>
            <person name="Ichikawa N."/>
        </authorList>
    </citation>
    <scope>NUCLEOTIDE SEQUENCE [LARGE SCALE GENOMIC DNA]</scope>
    <source>
        <strain evidence="2 3">NBRC 106429</strain>
    </source>
</reference>
<dbReference type="InterPro" id="IPR007410">
    <property type="entry name" value="LpqE-like"/>
</dbReference>